<feature type="transmembrane region" description="Helical" evidence="1">
    <location>
        <begin position="570"/>
        <end position="589"/>
    </location>
</feature>
<evidence type="ECO:0000313" key="2">
    <source>
        <dbReference type="EMBL" id="GBG08007.1"/>
    </source>
</evidence>
<feature type="transmembrane region" description="Helical" evidence="1">
    <location>
        <begin position="641"/>
        <end position="663"/>
    </location>
</feature>
<name>A0A2R5EN68_9BACL</name>
<organism evidence="2 3">
    <name type="scientific">Paenibacillus agaridevorans</name>
    <dbReference type="NCBI Taxonomy" id="171404"/>
    <lineage>
        <taxon>Bacteria</taxon>
        <taxon>Bacillati</taxon>
        <taxon>Bacillota</taxon>
        <taxon>Bacilli</taxon>
        <taxon>Bacillales</taxon>
        <taxon>Paenibacillaceae</taxon>
        <taxon>Paenibacillus</taxon>
    </lineage>
</organism>
<accession>A0A2R5EN68</accession>
<dbReference type="Proteomes" id="UP000245202">
    <property type="component" value="Unassembled WGS sequence"/>
</dbReference>
<keyword evidence="3" id="KW-1185">Reference proteome</keyword>
<gene>
    <name evidence="2" type="ORF">PAT3040_02574</name>
</gene>
<keyword evidence="1" id="KW-1133">Transmembrane helix</keyword>
<feature type="transmembrane region" description="Helical" evidence="1">
    <location>
        <begin position="429"/>
        <end position="451"/>
    </location>
</feature>
<dbReference type="Pfam" id="PF18949">
    <property type="entry name" value="DUF5693"/>
    <property type="match status" value="1"/>
</dbReference>
<protein>
    <submittedName>
        <fullName evidence="2">Uncharacterized protein</fullName>
    </submittedName>
</protein>
<feature type="transmembrane region" description="Helical" evidence="1">
    <location>
        <begin position="496"/>
        <end position="517"/>
    </location>
</feature>
<feature type="transmembrane region" description="Helical" evidence="1">
    <location>
        <begin position="529"/>
        <end position="549"/>
    </location>
</feature>
<dbReference type="EMBL" id="BDQX01000128">
    <property type="protein sequence ID" value="GBG08007.1"/>
    <property type="molecule type" value="Genomic_DNA"/>
</dbReference>
<sequence length="712" mass="78767">MERRIYVRMLWQRWNRQAKIGLWVITLIGIVAALPLGFQRMTMEDSANTVEYAFDYRDLIEVAEHQANPREFLDEQLGLLKEAGVNTMAVYESTLKELSQAGRLTYYNEKDAALLQGKLPSERVNYTYILFAGEEEEEKVGKVVREALDRSGVTYRDWSFGDRNGMVVEQALTAVHLKTMDFDPMSLEKLREKGFHILARFSDRVVPYDAERTSSQLAMLKEYGVTRLLFDGEKSKGASDQGALGSLDSFGTLLNDYGIGLTAIENLKKPQQGIHKLAYMTDYNVVRVYSLSPEDSIEMTKGGIADRFLLAAKDRNIRMFFLNTMLQSSMDTGKLNHSADKLAMVMGGEDGVIAQLEEAGFPHGIAQPFESVNASWEKPVRAVVALGAIAIITLLVAAFLPALAIPVFLLGLVGSAGLYVLNSSLMEQALALGAAVSGPTLAMIWVMNRIYARTIGNRRMVGGETWKVGGASYEGEPRTQWVFPDVPAGKRIVTALSWFIVGTLITLSAVPLVFGLLHNITYSLVLEQFRGVSVLFFAPLFLVAFYVFLYEGSDGHGVVKRAIGILSRPITLLMVVGAVVIGAIGFYYISRSGNAGQVSSIELLIRGWLESTFGVRPRFKEFMLGHPPLLLGLFLAIRYRAAWVLIIVGTMGQLSMVSTFTHLHTPLYISTIRTLLGLGAGILIGLICIGAWILLEGAWRRWVQPHIRKPSA</sequence>
<evidence type="ECO:0000313" key="3">
    <source>
        <dbReference type="Proteomes" id="UP000245202"/>
    </source>
</evidence>
<feature type="transmembrane region" description="Helical" evidence="1">
    <location>
        <begin position="20"/>
        <end position="38"/>
    </location>
</feature>
<dbReference type="InterPro" id="IPR043748">
    <property type="entry name" value="DUF5693"/>
</dbReference>
<reference evidence="2 3" key="1">
    <citation type="submission" date="2017-08" db="EMBL/GenBank/DDBJ databases">
        <title>Substantial Increase in Enzyme Production by Combined Drug-Resistance Mutations in Paenibacillus agaridevorans.</title>
        <authorList>
            <person name="Tanaka Y."/>
            <person name="Funane K."/>
            <person name="Hosaka T."/>
            <person name="Shiwa Y."/>
            <person name="Fujita N."/>
            <person name="Miyazaki T."/>
            <person name="Yoshikawa H."/>
            <person name="Murakami K."/>
            <person name="Kasahara K."/>
            <person name="Inaoka T."/>
            <person name="Hiraga Y."/>
            <person name="Ochi K."/>
        </authorList>
    </citation>
    <scope>NUCLEOTIDE SEQUENCE [LARGE SCALE GENOMIC DNA]</scope>
    <source>
        <strain evidence="2 3">T-3040</strain>
    </source>
</reference>
<proteinExistence type="predicted"/>
<keyword evidence="1" id="KW-0812">Transmembrane</keyword>
<feature type="transmembrane region" description="Helical" evidence="1">
    <location>
        <begin position="675"/>
        <end position="695"/>
    </location>
</feature>
<evidence type="ECO:0000256" key="1">
    <source>
        <dbReference type="SAM" id="Phobius"/>
    </source>
</evidence>
<dbReference type="AlphaFoldDB" id="A0A2R5EN68"/>
<keyword evidence="1" id="KW-0472">Membrane</keyword>
<comment type="caution">
    <text evidence="2">The sequence shown here is derived from an EMBL/GenBank/DDBJ whole genome shotgun (WGS) entry which is preliminary data.</text>
</comment>
<feature type="transmembrane region" description="Helical" evidence="1">
    <location>
        <begin position="383"/>
        <end position="409"/>
    </location>
</feature>